<sequence length="234" mass="26661">MDFFQSQHSLSALEWGLRAVIAYFFLVIVAKVLGQRAISQLRLLDLVMALVIGNIIAHPLSDEGLGLKGSIVTTSVLVVLYLISLFSILKWPALRRLVNSKPITIVQNGEIIYKGLNKARISIDVLLEELRERKVEDVKKVALALWEANGSISFFLDPKYEPITPAFLQRNAEPFDMPRTIIKEGKVDQKELQYIQKDERWLIAHLQNFYQTNIDNVLFATMDSKGTLKVFLYN</sequence>
<keyword evidence="4 7" id="KW-0812">Transmembrane</keyword>
<dbReference type="PATRIC" id="fig|1459.3.peg.766"/>
<accession>A0A0M0G852</accession>
<dbReference type="InterPro" id="IPR023090">
    <property type="entry name" value="UPF0702_alpha/beta_dom_sf"/>
</dbReference>
<dbReference type="AlphaFoldDB" id="A0A0M0G852"/>
<dbReference type="Gene3D" id="3.30.240.20">
    <property type="entry name" value="bsu07140 like domains"/>
    <property type="match status" value="2"/>
</dbReference>
<dbReference type="GO" id="GO:0005886">
    <property type="term" value="C:plasma membrane"/>
    <property type="evidence" value="ECO:0007669"/>
    <property type="project" value="UniProtKB-SubCell"/>
</dbReference>
<dbReference type="OrthoDB" id="1899680at2"/>
<dbReference type="PANTHER" id="PTHR34582:SF5">
    <property type="entry name" value="UPF0702 TRANSMEMBRANE PROTEIN YETF"/>
    <property type="match status" value="1"/>
</dbReference>
<dbReference type="RefSeq" id="WP_053433369.1">
    <property type="nucleotide sequence ID" value="NZ_LGUF01000007.1"/>
</dbReference>
<dbReference type="Proteomes" id="UP000037109">
    <property type="component" value="Unassembled WGS sequence"/>
</dbReference>
<reference evidence="10" key="1">
    <citation type="submission" date="2015-07" db="EMBL/GenBank/DDBJ databases">
        <title>Fjat-10036 dsm4.</title>
        <authorList>
            <person name="Liu B."/>
            <person name="Wang J."/>
            <person name="Zhu Y."/>
            <person name="Liu G."/>
            <person name="Chen Q."/>
            <person name="Chen Z."/>
            <person name="Lan J."/>
            <person name="Che J."/>
            <person name="Ge C."/>
            <person name="Shi H."/>
            <person name="Pan Z."/>
            <person name="Liu X."/>
        </authorList>
    </citation>
    <scope>NUCLEOTIDE SEQUENCE [LARGE SCALE GENOMIC DNA]</scope>
    <source>
        <strain evidence="10">DSM 4</strain>
    </source>
</reference>
<comment type="subcellular location">
    <subcellularLocation>
        <location evidence="1">Cell membrane</location>
        <topology evidence="1">Multi-pass membrane protein</topology>
    </subcellularLocation>
</comment>
<evidence type="ECO:0000256" key="4">
    <source>
        <dbReference type="ARBA" id="ARBA00022692"/>
    </source>
</evidence>
<feature type="transmembrane region" description="Helical" evidence="7">
    <location>
        <begin position="15"/>
        <end position="34"/>
    </location>
</feature>
<evidence type="ECO:0000256" key="5">
    <source>
        <dbReference type="ARBA" id="ARBA00022989"/>
    </source>
</evidence>
<name>A0A0M0G852_SPOGL</name>
<keyword evidence="3" id="KW-1003">Cell membrane</keyword>
<dbReference type="STRING" id="1459.AF332_03730"/>
<evidence type="ECO:0000259" key="8">
    <source>
        <dbReference type="Pfam" id="PF04239"/>
    </source>
</evidence>
<evidence type="ECO:0000256" key="7">
    <source>
        <dbReference type="SAM" id="Phobius"/>
    </source>
</evidence>
<gene>
    <name evidence="9" type="ORF">AF332_03730</name>
</gene>
<evidence type="ECO:0000256" key="2">
    <source>
        <dbReference type="ARBA" id="ARBA00006448"/>
    </source>
</evidence>
<protein>
    <submittedName>
        <fullName evidence="9">Membrane protein</fullName>
    </submittedName>
</protein>
<dbReference type="InterPro" id="IPR007353">
    <property type="entry name" value="DUF421"/>
</dbReference>
<evidence type="ECO:0000313" key="10">
    <source>
        <dbReference type="Proteomes" id="UP000037109"/>
    </source>
</evidence>
<dbReference type="EMBL" id="LGUF01000007">
    <property type="protein sequence ID" value="KON86009.1"/>
    <property type="molecule type" value="Genomic_DNA"/>
</dbReference>
<dbReference type="PANTHER" id="PTHR34582">
    <property type="entry name" value="UPF0702 TRANSMEMBRANE PROTEIN YCAP"/>
    <property type="match status" value="1"/>
</dbReference>
<comment type="caution">
    <text evidence="9">The sequence shown here is derived from an EMBL/GenBank/DDBJ whole genome shotgun (WGS) entry which is preliminary data.</text>
</comment>
<comment type="similarity">
    <text evidence="2">Belongs to the UPF0702 family.</text>
</comment>
<evidence type="ECO:0000256" key="3">
    <source>
        <dbReference type="ARBA" id="ARBA00022475"/>
    </source>
</evidence>
<keyword evidence="6 7" id="KW-0472">Membrane</keyword>
<feature type="domain" description="YetF C-terminal" evidence="8">
    <location>
        <begin position="90"/>
        <end position="222"/>
    </location>
</feature>
<dbReference type="Pfam" id="PF04239">
    <property type="entry name" value="DUF421"/>
    <property type="match status" value="1"/>
</dbReference>
<evidence type="ECO:0000313" key="9">
    <source>
        <dbReference type="EMBL" id="KON86009.1"/>
    </source>
</evidence>
<keyword evidence="5 7" id="KW-1133">Transmembrane helix</keyword>
<evidence type="ECO:0000256" key="1">
    <source>
        <dbReference type="ARBA" id="ARBA00004651"/>
    </source>
</evidence>
<proteinExistence type="inferred from homology"/>
<feature type="transmembrane region" description="Helical" evidence="7">
    <location>
        <begin position="67"/>
        <end position="89"/>
    </location>
</feature>
<feature type="transmembrane region" description="Helical" evidence="7">
    <location>
        <begin position="41"/>
        <end position="61"/>
    </location>
</feature>
<organism evidence="9 10">
    <name type="scientific">Sporosarcina globispora</name>
    <name type="common">Bacillus globisporus</name>
    <dbReference type="NCBI Taxonomy" id="1459"/>
    <lineage>
        <taxon>Bacteria</taxon>
        <taxon>Bacillati</taxon>
        <taxon>Bacillota</taxon>
        <taxon>Bacilli</taxon>
        <taxon>Bacillales</taxon>
        <taxon>Caryophanaceae</taxon>
        <taxon>Sporosarcina</taxon>
    </lineage>
</organism>
<evidence type="ECO:0000256" key="6">
    <source>
        <dbReference type="ARBA" id="ARBA00023136"/>
    </source>
</evidence>
<keyword evidence="10" id="KW-1185">Reference proteome</keyword>